<evidence type="ECO:0000256" key="6">
    <source>
        <dbReference type="SAM" id="MobiDB-lite"/>
    </source>
</evidence>
<comment type="similarity">
    <text evidence="2">Belongs to the CDIP1/LITAF family.</text>
</comment>
<dbReference type="GO" id="GO:0008270">
    <property type="term" value="F:zinc ion binding"/>
    <property type="evidence" value="ECO:0007669"/>
    <property type="project" value="TreeGrafter"/>
</dbReference>
<feature type="compositionally biased region" description="Low complexity" evidence="6">
    <location>
        <begin position="48"/>
        <end position="62"/>
    </location>
</feature>
<evidence type="ECO:0000256" key="1">
    <source>
        <dbReference type="ARBA" id="ARBA00004170"/>
    </source>
</evidence>
<dbReference type="InterPro" id="IPR006629">
    <property type="entry name" value="LITAF"/>
</dbReference>
<dbReference type="EMBL" id="CAMPGE010019697">
    <property type="protein sequence ID" value="CAI2378016.1"/>
    <property type="molecule type" value="Genomic_DNA"/>
</dbReference>
<keyword evidence="5 7" id="KW-0472">Membrane</keyword>
<comment type="subcellular location">
    <subcellularLocation>
        <location evidence="1">Membrane</location>
        <topology evidence="1">Peripheral membrane protein</topology>
    </subcellularLocation>
</comment>
<dbReference type="Proteomes" id="UP001295684">
    <property type="component" value="Unassembled WGS sequence"/>
</dbReference>
<accession>A0AAD1XSY9</accession>
<feature type="compositionally biased region" description="Low complexity" evidence="6">
    <location>
        <begin position="22"/>
        <end position="40"/>
    </location>
</feature>
<dbReference type="SMART" id="SM00714">
    <property type="entry name" value="LITAF"/>
    <property type="match status" value="1"/>
</dbReference>
<evidence type="ECO:0000256" key="7">
    <source>
        <dbReference type="SAM" id="Phobius"/>
    </source>
</evidence>
<keyword evidence="4" id="KW-0862">Zinc</keyword>
<comment type="caution">
    <text evidence="9">The sequence shown here is derived from an EMBL/GenBank/DDBJ whole genome shotgun (WGS) entry which is preliminary data.</text>
</comment>
<keyword evidence="7" id="KW-0812">Transmembrane</keyword>
<feature type="transmembrane region" description="Helical" evidence="7">
    <location>
        <begin position="125"/>
        <end position="148"/>
    </location>
</feature>
<keyword evidence="10" id="KW-1185">Reference proteome</keyword>
<protein>
    <recommendedName>
        <fullName evidence="8">LITAF domain-containing protein</fullName>
    </recommendedName>
</protein>
<evidence type="ECO:0000313" key="9">
    <source>
        <dbReference type="EMBL" id="CAI2378016.1"/>
    </source>
</evidence>
<dbReference type="AlphaFoldDB" id="A0AAD1XSY9"/>
<keyword evidence="7" id="KW-1133">Transmembrane helix</keyword>
<evidence type="ECO:0000256" key="3">
    <source>
        <dbReference type="ARBA" id="ARBA00022723"/>
    </source>
</evidence>
<sequence length="170" mass="18164">MDPSKAPDSQPLIPQNQQYPTGAPGIPQAPPQQMQMPAGQYPTGQNMPFQYQQNQTQPGNYQQPPPPAPVGTPIAQYGPNTGGNGQVAPIANPSMFRGVTTSVFCQCPSCGQATHTRVEIANSPMQWILCLIMFILGLWCCCCIPFCVDSMKGGNHYCSSCNSSIGQIGS</sequence>
<evidence type="ECO:0000256" key="4">
    <source>
        <dbReference type="ARBA" id="ARBA00022833"/>
    </source>
</evidence>
<dbReference type="PANTHER" id="PTHR23292">
    <property type="entry name" value="LIPOPOLYSACCHARIDE-INDUCED TUMOR NECROSIS FACTOR-ALPHA FACTOR"/>
    <property type="match status" value="1"/>
</dbReference>
<keyword evidence="3" id="KW-0479">Metal-binding</keyword>
<feature type="domain" description="LITAF" evidence="8">
    <location>
        <begin position="86"/>
        <end position="170"/>
    </location>
</feature>
<dbReference type="PROSITE" id="PS51837">
    <property type="entry name" value="LITAF"/>
    <property type="match status" value="1"/>
</dbReference>
<dbReference type="Pfam" id="PF10601">
    <property type="entry name" value="zf-LITAF-like"/>
    <property type="match status" value="1"/>
</dbReference>
<organism evidence="9 10">
    <name type="scientific">Euplotes crassus</name>
    <dbReference type="NCBI Taxonomy" id="5936"/>
    <lineage>
        <taxon>Eukaryota</taxon>
        <taxon>Sar</taxon>
        <taxon>Alveolata</taxon>
        <taxon>Ciliophora</taxon>
        <taxon>Intramacronucleata</taxon>
        <taxon>Spirotrichea</taxon>
        <taxon>Hypotrichia</taxon>
        <taxon>Euplotida</taxon>
        <taxon>Euplotidae</taxon>
        <taxon>Moneuplotes</taxon>
    </lineage>
</organism>
<gene>
    <name evidence="9" type="ORF">ECRASSUSDP1_LOCUS19407</name>
</gene>
<evidence type="ECO:0000259" key="8">
    <source>
        <dbReference type="PROSITE" id="PS51837"/>
    </source>
</evidence>
<dbReference type="InterPro" id="IPR037519">
    <property type="entry name" value="LITAF_fam"/>
</dbReference>
<dbReference type="GO" id="GO:0016020">
    <property type="term" value="C:membrane"/>
    <property type="evidence" value="ECO:0007669"/>
    <property type="project" value="UniProtKB-SubCell"/>
</dbReference>
<evidence type="ECO:0000313" key="10">
    <source>
        <dbReference type="Proteomes" id="UP001295684"/>
    </source>
</evidence>
<dbReference type="PANTHER" id="PTHR23292:SF6">
    <property type="entry name" value="FI16602P1-RELATED"/>
    <property type="match status" value="1"/>
</dbReference>
<evidence type="ECO:0000256" key="5">
    <source>
        <dbReference type="ARBA" id="ARBA00023136"/>
    </source>
</evidence>
<evidence type="ECO:0000256" key="2">
    <source>
        <dbReference type="ARBA" id="ARBA00005975"/>
    </source>
</evidence>
<reference evidence="9" key="1">
    <citation type="submission" date="2023-07" db="EMBL/GenBank/DDBJ databases">
        <authorList>
            <consortium name="AG Swart"/>
            <person name="Singh M."/>
            <person name="Singh A."/>
            <person name="Seah K."/>
            <person name="Emmerich C."/>
        </authorList>
    </citation>
    <scope>NUCLEOTIDE SEQUENCE</scope>
    <source>
        <strain evidence="9">DP1</strain>
    </source>
</reference>
<name>A0AAD1XSY9_EUPCR</name>
<proteinExistence type="inferred from homology"/>
<feature type="region of interest" description="Disordered" evidence="6">
    <location>
        <begin position="1"/>
        <end position="74"/>
    </location>
</feature>